<dbReference type="InterPro" id="IPR036291">
    <property type="entry name" value="NAD(P)-bd_dom_sf"/>
</dbReference>
<evidence type="ECO:0000256" key="12">
    <source>
        <dbReference type="PIRSR" id="PIRSR000445-4"/>
    </source>
</evidence>
<evidence type="ECO:0000256" key="7">
    <source>
        <dbReference type="ARBA" id="ARBA00047464"/>
    </source>
</evidence>
<dbReference type="RefSeq" id="WP_304415913.1">
    <property type="nucleotide sequence ID" value="NZ_JANAIE010000001.1"/>
</dbReference>
<proteinExistence type="inferred from homology"/>
<evidence type="ECO:0000259" key="14">
    <source>
        <dbReference type="Pfam" id="PF00745"/>
    </source>
</evidence>
<dbReference type="PANTHER" id="PTHR43013:SF1">
    <property type="entry name" value="GLUTAMYL-TRNA REDUCTASE"/>
    <property type="match status" value="1"/>
</dbReference>
<feature type="domain" description="Glutamyl-tRNA reductase N-terminal" evidence="16">
    <location>
        <begin position="13"/>
        <end position="158"/>
    </location>
</feature>
<comment type="catalytic activity">
    <reaction evidence="7 8 13">
        <text>(S)-4-amino-5-oxopentanoate + tRNA(Glu) + NADP(+) = L-glutamyl-tRNA(Glu) + NADPH + H(+)</text>
        <dbReference type="Rhea" id="RHEA:12344"/>
        <dbReference type="Rhea" id="RHEA-COMP:9663"/>
        <dbReference type="Rhea" id="RHEA-COMP:9680"/>
        <dbReference type="ChEBI" id="CHEBI:15378"/>
        <dbReference type="ChEBI" id="CHEBI:57501"/>
        <dbReference type="ChEBI" id="CHEBI:57783"/>
        <dbReference type="ChEBI" id="CHEBI:58349"/>
        <dbReference type="ChEBI" id="CHEBI:78442"/>
        <dbReference type="ChEBI" id="CHEBI:78520"/>
        <dbReference type="EC" id="1.2.1.70"/>
    </reaction>
</comment>
<evidence type="ECO:0000256" key="5">
    <source>
        <dbReference type="ARBA" id="ARBA00023002"/>
    </source>
</evidence>
<feature type="active site" description="Nucleophile" evidence="8 9">
    <location>
        <position position="56"/>
    </location>
</feature>
<evidence type="ECO:0000313" key="18">
    <source>
        <dbReference type="Proteomes" id="UP001152599"/>
    </source>
</evidence>
<evidence type="ECO:0000256" key="8">
    <source>
        <dbReference type="HAMAP-Rule" id="MF_00087"/>
    </source>
</evidence>
<feature type="binding site" evidence="8 10">
    <location>
        <begin position="55"/>
        <end position="58"/>
    </location>
    <ligand>
        <name>substrate</name>
    </ligand>
</feature>
<evidence type="ECO:0000313" key="17">
    <source>
        <dbReference type="EMBL" id="MDG4945538.1"/>
    </source>
</evidence>
<dbReference type="Pfam" id="PF00745">
    <property type="entry name" value="GlutR_dimer"/>
    <property type="match status" value="1"/>
</dbReference>
<evidence type="ECO:0000256" key="3">
    <source>
        <dbReference type="ARBA" id="ARBA00012970"/>
    </source>
</evidence>
<organism evidence="17 18">
    <name type="scientific">Profundicola chukchiensis</name>
    <dbReference type="NCBI Taxonomy" id="2961959"/>
    <lineage>
        <taxon>Bacteria</taxon>
        <taxon>Pseudomonadati</taxon>
        <taxon>Bacteroidota</taxon>
        <taxon>Flavobacteriia</taxon>
        <taxon>Flavobacteriales</taxon>
        <taxon>Weeksellaceae</taxon>
        <taxon>Profundicola</taxon>
    </lineage>
</organism>
<comment type="domain">
    <text evidence="8">Possesses an unusual extended V-shaped dimeric structure with each monomer consisting of three distinct domains arranged along a curved 'spinal' alpha-helix. The N-terminal catalytic domain specifically recognizes the glutamate moiety of the substrate. The second domain is the NADPH-binding domain, and the third C-terminal domain is responsible for dimerization.</text>
</comment>
<gene>
    <name evidence="8 17" type="primary">hemA</name>
    <name evidence="17" type="ORF">NMK71_03855</name>
</gene>
<evidence type="ECO:0000256" key="2">
    <source>
        <dbReference type="ARBA" id="ARBA00005916"/>
    </source>
</evidence>
<dbReference type="Gene3D" id="3.30.460.30">
    <property type="entry name" value="Glutamyl-tRNA reductase, N-terminal domain"/>
    <property type="match status" value="1"/>
</dbReference>
<feature type="binding site" evidence="8 10">
    <location>
        <begin position="116"/>
        <end position="118"/>
    </location>
    <ligand>
        <name>substrate</name>
    </ligand>
</feature>
<dbReference type="HAMAP" id="MF_00087">
    <property type="entry name" value="Glu_tRNA_reductase"/>
    <property type="match status" value="1"/>
</dbReference>
<feature type="domain" description="Quinate/shikimate 5-dehydrogenase/glutamyl-tRNA reductase" evidence="15">
    <location>
        <begin position="178"/>
        <end position="303"/>
    </location>
</feature>
<feature type="binding site" evidence="8 10">
    <location>
        <position position="111"/>
    </location>
    <ligand>
        <name>substrate</name>
    </ligand>
</feature>
<keyword evidence="4 8" id="KW-0521">NADP</keyword>
<feature type="binding site" evidence="8 10">
    <location>
        <position position="122"/>
    </location>
    <ligand>
        <name>substrate</name>
    </ligand>
</feature>
<dbReference type="SUPFAM" id="SSF51735">
    <property type="entry name" value="NAD(P)-binding Rossmann-fold domains"/>
    <property type="match status" value="1"/>
</dbReference>
<dbReference type="SUPFAM" id="SSF69075">
    <property type="entry name" value="Glutamyl tRNA-reductase dimerization domain"/>
    <property type="match status" value="1"/>
</dbReference>
<dbReference type="Pfam" id="PF01488">
    <property type="entry name" value="Shikimate_DH"/>
    <property type="match status" value="1"/>
</dbReference>
<dbReference type="AlphaFoldDB" id="A0A9X4RTX9"/>
<evidence type="ECO:0000256" key="13">
    <source>
        <dbReference type="RuleBase" id="RU000584"/>
    </source>
</evidence>
<dbReference type="EC" id="1.2.1.70" evidence="3 8"/>
<feature type="site" description="Important for activity" evidence="8 12">
    <location>
        <position position="101"/>
    </location>
</feature>
<dbReference type="InterPro" id="IPR036343">
    <property type="entry name" value="GluRdtase_N_sf"/>
</dbReference>
<evidence type="ECO:0000259" key="15">
    <source>
        <dbReference type="Pfam" id="PF01488"/>
    </source>
</evidence>
<dbReference type="InterPro" id="IPR015896">
    <property type="entry name" value="4pyrrol_synth_GluRdtase_dimer"/>
</dbReference>
<evidence type="ECO:0000256" key="11">
    <source>
        <dbReference type="PIRSR" id="PIRSR000445-3"/>
    </source>
</evidence>
<comment type="function">
    <text evidence="8">Catalyzes the NADPH-dependent reduction of glutamyl-tRNA(Glu) to glutamate 1-semialdehyde (GSA).</text>
</comment>
<dbReference type="InterPro" id="IPR000343">
    <property type="entry name" value="4pyrrol_synth_GluRdtase"/>
</dbReference>
<dbReference type="InterPro" id="IPR015895">
    <property type="entry name" value="4pyrrol_synth_GluRdtase_N"/>
</dbReference>
<comment type="pathway">
    <text evidence="1 8 13">Porphyrin-containing compound metabolism; protoporphyrin-IX biosynthesis; 5-aminolevulinate from L-glutamyl-tRNA(Glu): step 1/2.</text>
</comment>
<evidence type="ECO:0000256" key="1">
    <source>
        <dbReference type="ARBA" id="ARBA00005059"/>
    </source>
</evidence>
<dbReference type="GO" id="GO:0008883">
    <property type="term" value="F:glutamyl-tRNA reductase activity"/>
    <property type="evidence" value="ECO:0007669"/>
    <property type="project" value="UniProtKB-UniRule"/>
</dbReference>
<dbReference type="GO" id="GO:0019353">
    <property type="term" value="P:protoporphyrinogen IX biosynthetic process from glutamate"/>
    <property type="evidence" value="ECO:0007669"/>
    <property type="project" value="TreeGrafter"/>
</dbReference>
<evidence type="ECO:0000256" key="10">
    <source>
        <dbReference type="PIRSR" id="PIRSR000445-2"/>
    </source>
</evidence>
<feature type="domain" description="Tetrapyrrole biosynthesis glutamyl-tRNA reductase dimerisation" evidence="14">
    <location>
        <begin position="317"/>
        <end position="409"/>
    </location>
</feature>
<dbReference type="Gene3D" id="3.40.50.720">
    <property type="entry name" value="NAD(P)-binding Rossmann-like Domain"/>
    <property type="match status" value="1"/>
</dbReference>
<comment type="similarity">
    <text evidence="2 8 13">Belongs to the glutamyl-tRNA reductase family.</text>
</comment>
<dbReference type="InterPro" id="IPR006151">
    <property type="entry name" value="Shikm_DH/Glu-tRNA_Rdtase"/>
</dbReference>
<dbReference type="PIRSF" id="PIRSF000445">
    <property type="entry name" value="4pyrrol_synth_GluRdtase"/>
    <property type="match status" value="1"/>
</dbReference>
<feature type="binding site" evidence="8 11">
    <location>
        <begin position="191"/>
        <end position="196"/>
    </location>
    <ligand>
        <name>NADP(+)</name>
        <dbReference type="ChEBI" id="CHEBI:58349"/>
    </ligand>
</feature>
<dbReference type="Proteomes" id="UP001152599">
    <property type="component" value="Unassembled WGS sequence"/>
</dbReference>
<dbReference type="PANTHER" id="PTHR43013">
    <property type="entry name" value="GLUTAMYL-TRNA REDUCTASE"/>
    <property type="match status" value="1"/>
</dbReference>
<dbReference type="NCBIfam" id="TIGR01035">
    <property type="entry name" value="hemA"/>
    <property type="match status" value="1"/>
</dbReference>
<protein>
    <recommendedName>
        <fullName evidence="3 8">Glutamyl-tRNA reductase</fullName>
        <shortName evidence="8">GluTR</shortName>
        <ecNumber evidence="3 8">1.2.1.70</ecNumber>
    </recommendedName>
</protein>
<evidence type="ECO:0000259" key="16">
    <source>
        <dbReference type="Pfam" id="PF05201"/>
    </source>
</evidence>
<dbReference type="PROSITE" id="PS00747">
    <property type="entry name" value="GLUTR"/>
    <property type="match status" value="1"/>
</dbReference>
<comment type="miscellaneous">
    <text evidence="8">During catalysis, the active site Cys acts as a nucleophile attacking the alpha-carbonyl group of tRNA-bound glutamate with the formation of a thioester intermediate between enzyme and glutamate, and the concomitant release of tRNA(Glu). The thioester intermediate is finally reduced by direct hydride transfer from NADPH, to form the product GSA.</text>
</comment>
<dbReference type="SUPFAM" id="SSF69742">
    <property type="entry name" value="Glutamyl tRNA-reductase catalytic, N-terminal domain"/>
    <property type="match status" value="1"/>
</dbReference>
<dbReference type="GO" id="GO:0050661">
    <property type="term" value="F:NADP binding"/>
    <property type="evidence" value="ECO:0007669"/>
    <property type="project" value="InterPro"/>
</dbReference>
<sequence length="413" mass="47734">MHYHESLHNFKVIGISYEKADVETRGQFAFLDQYADDFIQKSKENNIEDFFVLSTCNRTEIYYFGSEDDKMKDIYCDQVQGDKELFDEITFVKAGRDAIHHLFRVSTGIESQILGDFEVLAQMKKAFKAFKKKGTSNARMERIMNTAIQISKQIKNETSLSDGATSVSYAAVQYIIQNIPDFNEKKILLFGTGKIGRNTCENLVKHSDNKHITLVNRTPEKAEALGKKLQLTYKPIEELEKELSNTDILIVATGAPKPTIYKSLLPQDREMLVIDLSIPENVAKDVDELEKIQVLNVDELSNIINKTLKSRESEIPKVETIIRLKLWEFEDWIESRKYVPAIEAFKDRMEFLKYHEKKQLQKKEVELNGKDPLSERLIQKMTNQFASHIMENPDSADEVIELMNKVFNLELEK</sequence>
<dbReference type="EMBL" id="JANCMU010000001">
    <property type="protein sequence ID" value="MDG4945538.1"/>
    <property type="molecule type" value="Genomic_DNA"/>
</dbReference>
<evidence type="ECO:0000256" key="6">
    <source>
        <dbReference type="ARBA" id="ARBA00023244"/>
    </source>
</evidence>
<evidence type="ECO:0000256" key="9">
    <source>
        <dbReference type="PIRSR" id="PIRSR000445-1"/>
    </source>
</evidence>
<dbReference type="Pfam" id="PF05201">
    <property type="entry name" value="GlutR_N"/>
    <property type="match status" value="1"/>
</dbReference>
<dbReference type="InterPro" id="IPR018214">
    <property type="entry name" value="GluRdtase_CS"/>
</dbReference>
<keyword evidence="6 8" id="KW-0627">Porphyrin biosynthesis</keyword>
<reference evidence="17" key="1">
    <citation type="submission" date="2022-07" db="EMBL/GenBank/DDBJ databases">
        <title>Description and genome-wide analysis of Profundicola chukchiensis gen. nov., sp. nov., marine bacteria isolated from bottom sediments of the Chukchi Sea.</title>
        <authorList>
            <person name="Romanenko L."/>
            <person name="Otstavnykh N."/>
            <person name="Kurilenko V."/>
            <person name="Eremeev V."/>
            <person name="Velansky P."/>
            <person name="Mikhailov V."/>
            <person name="Isaeva M."/>
        </authorList>
    </citation>
    <scope>NUCLEOTIDE SEQUENCE</scope>
    <source>
        <strain evidence="17">KMM 9713</strain>
    </source>
</reference>
<comment type="subunit">
    <text evidence="8">Homodimer.</text>
</comment>
<evidence type="ECO:0000256" key="4">
    <source>
        <dbReference type="ARBA" id="ARBA00022857"/>
    </source>
</evidence>
<accession>A0A9X4RTX9</accession>
<name>A0A9X4RTX9_9FLAO</name>
<dbReference type="FunFam" id="3.30.460.30:FF:000001">
    <property type="entry name" value="Glutamyl-tRNA reductase"/>
    <property type="match status" value="1"/>
</dbReference>
<keyword evidence="18" id="KW-1185">Reference proteome</keyword>
<dbReference type="InterPro" id="IPR036453">
    <property type="entry name" value="GluRdtase_dimer_dom_sf"/>
</dbReference>
<keyword evidence="5 8" id="KW-0560">Oxidoreductase</keyword>
<comment type="caution">
    <text evidence="17">The sequence shown here is derived from an EMBL/GenBank/DDBJ whole genome shotgun (WGS) entry which is preliminary data.</text>
</comment>